<sequence length="183" mass="21587">MRKRNRQFAGRVQPAKHRFRNGLTAKHAAVEGDHDRVRPFRHAGKAERLCRNQHRYDRSIQRLQTQEQLFLFAGKRKIRAVAEFPRLLHAVAQNEQNRAAIPRRLRRRVQIVLRRFEHAAAARVNDLRAGRFRKRSNTLQHRHIRAYGRMLRVRHGMRKIGPVAILRADVVRVRADDGNLLQC</sequence>
<proteinExistence type="predicted"/>
<protein>
    <submittedName>
        <fullName evidence="1">Uncharacterized protein</fullName>
    </submittedName>
</protein>
<dbReference type="EMBL" id="VSSQ01078696">
    <property type="protein sequence ID" value="MPN28410.1"/>
    <property type="molecule type" value="Genomic_DNA"/>
</dbReference>
<name>A0A645GQA5_9ZZZZ</name>
<evidence type="ECO:0000313" key="1">
    <source>
        <dbReference type="EMBL" id="MPN28410.1"/>
    </source>
</evidence>
<comment type="caution">
    <text evidence="1">The sequence shown here is derived from an EMBL/GenBank/DDBJ whole genome shotgun (WGS) entry which is preliminary data.</text>
</comment>
<organism evidence="1">
    <name type="scientific">bioreactor metagenome</name>
    <dbReference type="NCBI Taxonomy" id="1076179"/>
    <lineage>
        <taxon>unclassified sequences</taxon>
        <taxon>metagenomes</taxon>
        <taxon>ecological metagenomes</taxon>
    </lineage>
</organism>
<dbReference type="AlphaFoldDB" id="A0A645GQA5"/>
<gene>
    <name evidence="1" type="ORF">SDC9_175851</name>
</gene>
<reference evidence="1" key="1">
    <citation type="submission" date="2019-08" db="EMBL/GenBank/DDBJ databases">
        <authorList>
            <person name="Kucharzyk K."/>
            <person name="Murdoch R.W."/>
            <person name="Higgins S."/>
            <person name="Loffler F."/>
        </authorList>
    </citation>
    <scope>NUCLEOTIDE SEQUENCE</scope>
</reference>
<accession>A0A645GQA5</accession>